<evidence type="ECO:0000313" key="2">
    <source>
        <dbReference type="Proteomes" id="UP000541558"/>
    </source>
</evidence>
<sequence>MDSRFLHLLESNIAPTPLEVVTIQAEVERLTSKTDPTQHDPELEATLERYRGILSPIRQIPSEIWGEIFYFATPVVVSEWYKDRLVRLCCVCSTWYEAALLAHGLWANIHLAPLPEGKRYIYDNLVSWLARSGELKKGLEYRSNVWEDYDPEDEDDEPTEEGFCPCHSRGSCMWMEDPVISRLMAEGPLLLHRVSFQNMYPRCIRNAMRSFQVAKSGSTSTRSWNQIQELDLRMATACYQGWWDERSDSFELPFRLIPPSVTSLVICLPLQRYVFDTQVECDRAEIDIKPSIIERLTSLVLTSDWGHLHIVTILQHCSNLETLHLRFRGLQNFIDQPLDEFDDSDPIIHRLQVEGGIHLPKVHSLRLYDGCESPILFLQWIKTPELRSLDLETGEFTPIHLNWTDTLDDFVARSGCARGIQVLRLAIQPHTYPYKLDPARLFSERIGAFLSSLTSLTHLTFAELPIMPVLRIGSQNVDSSLQGPSNHDWLPQLQSLQLLHCWDGRYRYNGDIDFNKWLTFFRVNFGGRQSPCWISIELSLSREDSKLRRHIRKASALLRAELGISFKLSLSFKRKLVEEQTFKNLSNF</sequence>
<organism evidence="1 2">
    <name type="scientific">Ephemerocybe angulata</name>
    <dbReference type="NCBI Taxonomy" id="980116"/>
    <lineage>
        <taxon>Eukaryota</taxon>
        <taxon>Fungi</taxon>
        <taxon>Dikarya</taxon>
        <taxon>Basidiomycota</taxon>
        <taxon>Agaricomycotina</taxon>
        <taxon>Agaricomycetes</taxon>
        <taxon>Agaricomycetidae</taxon>
        <taxon>Agaricales</taxon>
        <taxon>Agaricineae</taxon>
        <taxon>Psathyrellaceae</taxon>
        <taxon>Ephemerocybe</taxon>
    </lineage>
</organism>
<evidence type="ECO:0008006" key="3">
    <source>
        <dbReference type="Google" id="ProtNLM"/>
    </source>
</evidence>
<gene>
    <name evidence="1" type="ORF">D9611_012105</name>
</gene>
<name>A0A8H5AT12_9AGAR</name>
<evidence type="ECO:0000313" key="1">
    <source>
        <dbReference type="EMBL" id="KAF5310344.1"/>
    </source>
</evidence>
<protein>
    <recommendedName>
        <fullName evidence="3">F-box domain-containing protein</fullName>
    </recommendedName>
</protein>
<proteinExistence type="predicted"/>
<keyword evidence="2" id="KW-1185">Reference proteome</keyword>
<comment type="caution">
    <text evidence="1">The sequence shown here is derived from an EMBL/GenBank/DDBJ whole genome shotgun (WGS) entry which is preliminary data.</text>
</comment>
<dbReference type="EMBL" id="JAACJK010000230">
    <property type="protein sequence ID" value="KAF5310344.1"/>
    <property type="molecule type" value="Genomic_DNA"/>
</dbReference>
<reference evidence="1 2" key="1">
    <citation type="journal article" date="2020" name="ISME J.">
        <title>Uncovering the hidden diversity of litter-decomposition mechanisms in mushroom-forming fungi.</title>
        <authorList>
            <person name="Floudas D."/>
            <person name="Bentzer J."/>
            <person name="Ahren D."/>
            <person name="Johansson T."/>
            <person name="Persson P."/>
            <person name="Tunlid A."/>
        </authorList>
    </citation>
    <scope>NUCLEOTIDE SEQUENCE [LARGE SCALE GENOMIC DNA]</scope>
    <source>
        <strain evidence="1 2">CBS 175.51</strain>
    </source>
</reference>
<dbReference type="OrthoDB" id="3365698at2759"/>
<dbReference type="Gene3D" id="3.80.10.10">
    <property type="entry name" value="Ribonuclease Inhibitor"/>
    <property type="match status" value="1"/>
</dbReference>
<dbReference type="InterPro" id="IPR032675">
    <property type="entry name" value="LRR_dom_sf"/>
</dbReference>
<accession>A0A8H5AT12</accession>
<dbReference type="AlphaFoldDB" id="A0A8H5AT12"/>
<dbReference type="Proteomes" id="UP000541558">
    <property type="component" value="Unassembled WGS sequence"/>
</dbReference>